<dbReference type="Pfam" id="PF21049">
    <property type="entry name" value="CFA69_ARM_rpt"/>
    <property type="match status" value="2"/>
</dbReference>
<name>A0A1W0ABT5_9STRA</name>
<keyword evidence="3" id="KW-1185">Reference proteome</keyword>
<protein>
    <recommendedName>
        <fullName evidence="1">Cilia- and flagella-associated protein 69 ARM repeats domain-containing protein</fullName>
    </recommendedName>
</protein>
<dbReference type="STRING" id="74557.A0A1W0ABT5"/>
<dbReference type="Gene3D" id="1.25.10.10">
    <property type="entry name" value="Leucine-rich Repeat Variant"/>
    <property type="match status" value="1"/>
</dbReference>
<reference evidence="2 3" key="1">
    <citation type="journal article" date="2014" name="Genome Biol. Evol.">
        <title>The secreted proteins of Achlya hypogyna and Thraustotheca clavata identify the ancestral oomycete secretome and reveal gene acquisitions by horizontal gene transfer.</title>
        <authorList>
            <person name="Misner I."/>
            <person name="Blouin N."/>
            <person name="Leonard G."/>
            <person name="Richards T.A."/>
            <person name="Lane C.E."/>
        </authorList>
    </citation>
    <scope>NUCLEOTIDE SEQUENCE [LARGE SCALE GENOMIC DNA]</scope>
    <source>
        <strain evidence="2 3">ATCC 34112</strain>
    </source>
</reference>
<dbReference type="EMBL" id="JNBS01000202">
    <property type="protein sequence ID" value="OQS07658.1"/>
    <property type="molecule type" value="Genomic_DNA"/>
</dbReference>
<proteinExistence type="predicted"/>
<dbReference type="InterPro" id="IPR016024">
    <property type="entry name" value="ARM-type_fold"/>
</dbReference>
<sequence>ANVDENLDDQRPLPRDYSQQLMEKCNIVKAAAIALKTLLQDQMESEIEEPSTSRMDLLLFPIIDLIQELSSWGPNAQKLTQEGSLEYIIEILGNIEDLRDEFLPICLEILWNVLEMCEKATASIQTCCSKSVLIHAFRTSNAIHVMGTQRSFEVLHKIFCHLLVQGYRKQDKELRNMCLMIADILAAKARNIPYFESSNWLDTLLKYATACERNQLDGLAKENHFASACDEDFEFKHILWTSISDICVGDTNMVPIVSQSAFVDVLLMYVAVSFPTSPATIVRQWTPSQRGTLQVLALNILSNLTALMPERFVAVNGHDIILEYVQPAVEEEACFVALLILMQVVTTPVLQQDIGESGGVEAMLKLFSNTDLPCSIRRTAITICGQLCNGHAGNQTRFYCADGIAIVLKHMRFDPANAVRQNNLIVAIIGCVWSSIIGNSQNEIAFIQSEGVDYLLDLLECAGIMTGQVLGVLAELCTNSKATAYYHAWKSKKHINATQMLLLLYADEEKRLGVARLNNGIIQNVHRPLDCQDIEAHNAQRGQQHSESRPVSPPSVAFVRLKQAITHAKGFRNNDPNRKLIVATEKVDLRSKIYAVLHSVGFSCVTEELTYDEQITLAVAKEFPVFRLGNVWLDVKQALCAKSIRPIYADALLMENRLEDVYSIVQKVRWTQHGIFKRQERDEAKEEDVFFASVKHHKEQELQSHKKSTMQMSSMKAHLEAKKRKAEMLRKVSISGDKIAEIACFHDPPPIYNDL</sequence>
<dbReference type="InterPro" id="IPR048733">
    <property type="entry name" value="CFA69_ARM_dom"/>
</dbReference>
<evidence type="ECO:0000313" key="3">
    <source>
        <dbReference type="Proteomes" id="UP000243217"/>
    </source>
</evidence>
<feature type="domain" description="Cilia- and flagella-associated protein 69 ARM repeats" evidence="1">
    <location>
        <begin position="338"/>
        <end position="634"/>
    </location>
</feature>
<accession>A0A1W0ABT5</accession>
<dbReference type="OrthoDB" id="191673at2759"/>
<evidence type="ECO:0000259" key="1">
    <source>
        <dbReference type="Pfam" id="PF21049"/>
    </source>
</evidence>
<dbReference type="AlphaFoldDB" id="A0A1W0ABT5"/>
<feature type="domain" description="Cilia- and flagella-associated protein 69 ARM repeats" evidence="1">
    <location>
        <begin position="4"/>
        <end position="332"/>
    </location>
</feature>
<comment type="caution">
    <text evidence="2">The sequence shown here is derived from an EMBL/GenBank/DDBJ whole genome shotgun (WGS) entry which is preliminary data.</text>
</comment>
<evidence type="ECO:0000313" key="2">
    <source>
        <dbReference type="EMBL" id="OQS07658.1"/>
    </source>
</evidence>
<dbReference type="InterPro" id="IPR048732">
    <property type="entry name" value="CFA69"/>
</dbReference>
<feature type="non-terminal residue" evidence="2">
    <location>
        <position position="1"/>
    </location>
</feature>
<dbReference type="PANTHER" id="PTHR14716:SF0">
    <property type="entry name" value="CILIA- AND FLAGELLA-ASSOCIATED PROTEIN 69"/>
    <property type="match status" value="1"/>
</dbReference>
<gene>
    <name evidence="2" type="ORF">THRCLA_20097</name>
</gene>
<dbReference type="InterPro" id="IPR011989">
    <property type="entry name" value="ARM-like"/>
</dbReference>
<dbReference type="SUPFAM" id="SSF48371">
    <property type="entry name" value="ARM repeat"/>
    <property type="match status" value="1"/>
</dbReference>
<dbReference type="PANTHER" id="PTHR14716">
    <property type="entry name" value="CILIA- AND FLAGELLA-ASSOCIATED PROTEIN 69"/>
    <property type="match status" value="1"/>
</dbReference>
<dbReference type="Proteomes" id="UP000243217">
    <property type="component" value="Unassembled WGS sequence"/>
</dbReference>
<organism evidence="2 3">
    <name type="scientific">Thraustotheca clavata</name>
    <dbReference type="NCBI Taxonomy" id="74557"/>
    <lineage>
        <taxon>Eukaryota</taxon>
        <taxon>Sar</taxon>
        <taxon>Stramenopiles</taxon>
        <taxon>Oomycota</taxon>
        <taxon>Saprolegniomycetes</taxon>
        <taxon>Saprolegniales</taxon>
        <taxon>Achlyaceae</taxon>
        <taxon>Thraustotheca</taxon>
    </lineage>
</organism>